<evidence type="ECO:0000313" key="2">
    <source>
        <dbReference type="EMBL" id="MFD0921691.1"/>
    </source>
</evidence>
<reference evidence="3" key="1">
    <citation type="journal article" date="2019" name="Int. J. Syst. Evol. Microbiol.">
        <title>The Global Catalogue of Microorganisms (GCM) 10K type strain sequencing project: providing services to taxonomists for standard genome sequencing and annotation.</title>
        <authorList>
            <consortium name="The Broad Institute Genomics Platform"/>
            <consortium name="The Broad Institute Genome Sequencing Center for Infectious Disease"/>
            <person name="Wu L."/>
            <person name="Ma J."/>
        </authorList>
    </citation>
    <scope>NUCLEOTIDE SEQUENCE [LARGE SCALE GENOMIC DNA]</scope>
    <source>
        <strain evidence="3">CCUG 56401</strain>
    </source>
</reference>
<name>A0ABW3FTM7_9PSEU</name>
<evidence type="ECO:0000313" key="3">
    <source>
        <dbReference type="Proteomes" id="UP001597018"/>
    </source>
</evidence>
<dbReference type="RefSeq" id="WP_263246967.1">
    <property type="nucleotide sequence ID" value="NZ_BAABLT010000006.1"/>
</dbReference>
<gene>
    <name evidence="2" type="ORF">ACFQ16_18250</name>
</gene>
<evidence type="ECO:0000256" key="1">
    <source>
        <dbReference type="SAM" id="MobiDB-lite"/>
    </source>
</evidence>
<sequence>MTLSEDFAPQAPSGSLVQVELDIPVPTQDRTEPAFDTDRDEFDESHLIRGYD</sequence>
<comment type="caution">
    <text evidence="2">The sequence shown here is derived from an EMBL/GenBank/DDBJ whole genome shotgun (WGS) entry which is preliminary data.</text>
</comment>
<proteinExistence type="predicted"/>
<protein>
    <submittedName>
        <fullName evidence="2">Uncharacterized protein</fullName>
    </submittedName>
</protein>
<accession>A0ABW3FTM7</accession>
<feature type="region of interest" description="Disordered" evidence="1">
    <location>
        <begin position="27"/>
        <end position="52"/>
    </location>
</feature>
<dbReference type="Proteomes" id="UP001597018">
    <property type="component" value="Unassembled WGS sequence"/>
</dbReference>
<dbReference type="EMBL" id="JBHTIW010000014">
    <property type="protein sequence ID" value="MFD0921691.1"/>
    <property type="molecule type" value="Genomic_DNA"/>
</dbReference>
<keyword evidence="3" id="KW-1185">Reference proteome</keyword>
<organism evidence="2 3">
    <name type="scientific">Saccharopolyspora rosea</name>
    <dbReference type="NCBI Taxonomy" id="524884"/>
    <lineage>
        <taxon>Bacteria</taxon>
        <taxon>Bacillati</taxon>
        <taxon>Actinomycetota</taxon>
        <taxon>Actinomycetes</taxon>
        <taxon>Pseudonocardiales</taxon>
        <taxon>Pseudonocardiaceae</taxon>
        <taxon>Saccharopolyspora</taxon>
    </lineage>
</organism>